<evidence type="ECO:0008006" key="3">
    <source>
        <dbReference type="Google" id="ProtNLM"/>
    </source>
</evidence>
<dbReference type="GeneID" id="62696287"/>
<dbReference type="Proteomes" id="UP000049472">
    <property type="component" value="Unassembled WGS sequence"/>
</dbReference>
<reference evidence="2" key="1">
    <citation type="submission" date="2015-05" db="EMBL/GenBank/DDBJ databases">
        <authorList>
            <consortium name="Pathogen Informatics"/>
        </authorList>
    </citation>
    <scope>NUCLEOTIDE SEQUENCE [LARGE SCALE GENOMIC DNA]</scope>
    <source>
        <strain evidence="2">T1-815</strain>
    </source>
</reference>
<dbReference type="RefSeq" id="WP_004605262.1">
    <property type="nucleotide sequence ID" value="NZ_CVRQ01000025.1"/>
</dbReference>
<accession>A0A0M6WSX4</accession>
<name>A0A0M6WSX4_9FIRM</name>
<organism evidence="1 2">
    <name type="scientific">Agathobacter rectalis</name>
    <dbReference type="NCBI Taxonomy" id="39491"/>
    <lineage>
        <taxon>Bacteria</taxon>
        <taxon>Bacillati</taxon>
        <taxon>Bacillota</taxon>
        <taxon>Clostridia</taxon>
        <taxon>Lachnospirales</taxon>
        <taxon>Lachnospiraceae</taxon>
        <taxon>Agathobacter</taxon>
    </lineage>
</organism>
<evidence type="ECO:0000313" key="2">
    <source>
        <dbReference type="Proteomes" id="UP000049472"/>
    </source>
</evidence>
<gene>
    <name evidence="1" type="ORF">T1815_23081</name>
</gene>
<dbReference type="AlphaFoldDB" id="A0A0M6WSX4"/>
<proteinExistence type="predicted"/>
<dbReference type="EMBL" id="CVRQ01000025">
    <property type="protein sequence ID" value="CRL40299.1"/>
    <property type="molecule type" value="Genomic_DNA"/>
</dbReference>
<sequence length="202" mass="23492">MCDVCPPLERHERQQETDGQRGVSSVLLKACKGCGRLIPQALTMCEQCEARQQSRHVTYNNTRRDPRAAEFYLSKEWRELRPVIMSVYEYVDIYALYVEHQLITLKDSDPIHHIIELEEDWEQRLNPLNLIPLSHRTHNTITALYKQSNASMKATQTQLRSLIDYHFKEAGGYEKVLCDRFLVAPPLFFGENSPRENQDAGE</sequence>
<protein>
    <recommendedName>
        <fullName evidence="3">HNH endonuclease</fullName>
    </recommendedName>
</protein>
<evidence type="ECO:0000313" key="1">
    <source>
        <dbReference type="EMBL" id="CRL40299.1"/>
    </source>
</evidence>
<keyword evidence="2" id="KW-1185">Reference proteome</keyword>